<accession>A0ABS2KB64</accession>
<gene>
    <name evidence="4" type="ORF">ISS99_02695</name>
</gene>
<dbReference type="GO" id="GO:0008168">
    <property type="term" value="F:methyltransferase activity"/>
    <property type="evidence" value="ECO:0007669"/>
    <property type="project" value="UniProtKB-KW"/>
</dbReference>
<comment type="caution">
    <text evidence="4">The sequence shown here is derived from an EMBL/GenBank/DDBJ whole genome shotgun (WGS) entry which is preliminary data.</text>
</comment>
<dbReference type="Gene3D" id="3.40.50.150">
    <property type="entry name" value="Vaccinia Virus protein VP39"/>
    <property type="match status" value="1"/>
</dbReference>
<keyword evidence="3" id="KW-0949">S-adenosyl-L-methionine</keyword>
<keyword evidence="1 4" id="KW-0489">Methyltransferase</keyword>
<keyword evidence="2" id="KW-0808">Transferase</keyword>
<keyword evidence="5" id="KW-1185">Reference proteome</keyword>
<dbReference type="CDD" id="cd02440">
    <property type="entry name" value="AdoMet_MTases"/>
    <property type="match status" value="1"/>
</dbReference>
<proteinExistence type="predicted"/>
<organism evidence="4 5">
    <name type="scientific">Dyella mobilis</name>
    <dbReference type="NCBI Taxonomy" id="1849582"/>
    <lineage>
        <taxon>Bacteria</taxon>
        <taxon>Pseudomonadati</taxon>
        <taxon>Pseudomonadota</taxon>
        <taxon>Gammaproteobacteria</taxon>
        <taxon>Lysobacterales</taxon>
        <taxon>Rhodanobacteraceae</taxon>
        <taxon>Dyella</taxon>
    </lineage>
</organism>
<dbReference type="EMBL" id="JADIKF010000033">
    <property type="protein sequence ID" value="MBM7128418.1"/>
    <property type="molecule type" value="Genomic_DNA"/>
</dbReference>
<dbReference type="Proteomes" id="UP001430193">
    <property type="component" value="Unassembled WGS sequence"/>
</dbReference>
<name>A0ABS2KB64_9GAMM</name>
<sequence length="228" mass="24801">MPDNDFPCADEAIVLQSWGKNAKAWTRAVRTNAIESRRLVTNQAILDAVVARQPRTVLDIGCGEGWLVRALAARGIRATGIDAVPALIDQAREAGGEFQVASYEDIIASRLELKADTLVCNFALLGEESVAPLLRSLPALLEENGRLIVQTVHPLMACGERAYADGWRLESWAGFGDAFPSPAPWYFRTLSSWIALFVSAGWQLCQVQEPLHPSTGKPASVIFTAQKA</sequence>
<dbReference type="PANTHER" id="PTHR43464">
    <property type="entry name" value="METHYLTRANSFERASE"/>
    <property type="match status" value="1"/>
</dbReference>
<evidence type="ECO:0000313" key="5">
    <source>
        <dbReference type="Proteomes" id="UP001430193"/>
    </source>
</evidence>
<dbReference type="PANTHER" id="PTHR43464:SF19">
    <property type="entry name" value="UBIQUINONE BIOSYNTHESIS O-METHYLTRANSFERASE, MITOCHONDRIAL"/>
    <property type="match status" value="1"/>
</dbReference>
<dbReference type="GO" id="GO:0032259">
    <property type="term" value="P:methylation"/>
    <property type="evidence" value="ECO:0007669"/>
    <property type="project" value="UniProtKB-KW"/>
</dbReference>
<evidence type="ECO:0000256" key="2">
    <source>
        <dbReference type="ARBA" id="ARBA00022679"/>
    </source>
</evidence>
<dbReference type="InterPro" id="IPR029063">
    <property type="entry name" value="SAM-dependent_MTases_sf"/>
</dbReference>
<evidence type="ECO:0000256" key="3">
    <source>
        <dbReference type="ARBA" id="ARBA00022691"/>
    </source>
</evidence>
<protein>
    <submittedName>
        <fullName evidence="4">Class I SAM-dependent methyltransferase</fullName>
    </submittedName>
</protein>
<reference evidence="4" key="1">
    <citation type="submission" date="2020-10" db="EMBL/GenBank/DDBJ databases">
        <title>Phylogeny of dyella-like bacteria.</title>
        <authorList>
            <person name="Fu J."/>
        </authorList>
    </citation>
    <scope>NUCLEOTIDE SEQUENCE</scope>
    <source>
        <strain evidence="4">DHON07</strain>
    </source>
</reference>
<evidence type="ECO:0000313" key="4">
    <source>
        <dbReference type="EMBL" id="MBM7128418.1"/>
    </source>
</evidence>
<dbReference type="RefSeq" id="WP_204630038.1">
    <property type="nucleotide sequence ID" value="NZ_BSOC01000009.1"/>
</dbReference>
<evidence type="ECO:0000256" key="1">
    <source>
        <dbReference type="ARBA" id="ARBA00022603"/>
    </source>
</evidence>
<dbReference type="Pfam" id="PF13489">
    <property type="entry name" value="Methyltransf_23"/>
    <property type="match status" value="1"/>
</dbReference>
<dbReference type="SUPFAM" id="SSF53335">
    <property type="entry name" value="S-adenosyl-L-methionine-dependent methyltransferases"/>
    <property type="match status" value="1"/>
</dbReference>